<evidence type="ECO:0000256" key="2">
    <source>
        <dbReference type="ARBA" id="ARBA00022980"/>
    </source>
</evidence>
<evidence type="ECO:0000256" key="4">
    <source>
        <dbReference type="ARBA" id="ARBA00035259"/>
    </source>
</evidence>
<evidence type="ECO:0000256" key="3">
    <source>
        <dbReference type="ARBA" id="ARBA00023274"/>
    </source>
</evidence>
<organism evidence="8 9">
    <name type="scientific">candidate division WWE3 bacterium CG_4_9_14_3_um_filter_34_6</name>
    <dbReference type="NCBI Taxonomy" id="1975079"/>
    <lineage>
        <taxon>Bacteria</taxon>
        <taxon>Katanobacteria</taxon>
    </lineage>
</organism>
<dbReference type="InterPro" id="IPR000754">
    <property type="entry name" value="Ribosomal_uS9"/>
</dbReference>
<dbReference type="GO" id="GO:0006412">
    <property type="term" value="P:translation"/>
    <property type="evidence" value="ECO:0007669"/>
    <property type="project" value="UniProtKB-UniRule"/>
</dbReference>
<dbReference type="Gene3D" id="3.30.230.10">
    <property type="match status" value="1"/>
</dbReference>
<dbReference type="GO" id="GO:0003723">
    <property type="term" value="F:RNA binding"/>
    <property type="evidence" value="ECO:0007669"/>
    <property type="project" value="TreeGrafter"/>
</dbReference>
<dbReference type="Proteomes" id="UP000230683">
    <property type="component" value="Unassembled WGS sequence"/>
</dbReference>
<dbReference type="Pfam" id="PF00380">
    <property type="entry name" value="Ribosomal_S9"/>
    <property type="match status" value="1"/>
</dbReference>
<dbReference type="InterPro" id="IPR020568">
    <property type="entry name" value="Ribosomal_Su5_D2-typ_SF"/>
</dbReference>
<evidence type="ECO:0000256" key="7">
    <source>
        <dbReference type="SAM" id="MobiDB-lite"/>
    </source>
</evidence>
<evidence type="ECO:0000256" key="5">
    <source>
        <dbReference type="HAMAP-Rule" id="MF_00532"/>
    </source>
</evidence>
<dbReference type="InterPro" id="IPR023035">
    <property type="entry name" value="Ribosomal_uS9_bac/plastid"/>
</dbReference>
<dbReference type="PROSITE" id="PS00360">
    <property type="entry name" value="RIBOSOMAL_S9"/>
    <property type="match status" value="1"/>
</dbReference>
<name>A0A2M7X497_UNCKA</name>
<comment type="caution">
    <text evidence="8">The sequence shown here is derived from an EMBL/GenBank/DDBJ whole genome shotgun (WGS) entry which is preliminary data.</text>
</comment>
<dbReference type="SUPFAM" id="SSF54211">
    <property type="entry name" value="Ribosomal protein S5 domain 2-like"/>
    <property type="match status" value="1"/>
</dbReference>
<gene>
    <name evidence="5" type="primary">rpsI</name>
    <name evidence="8" type="ORF">CO178_01080</name>
</gene>
<evidence type="ECO:0000256" key="1">
    <source>
        <dbReference type="ARBA" id="ARBA00005251"/>
    </source>
</evidence>
<dbReference type="GO" id="GO:0003735">
    <property type="term" value="F:structural constituent of ribosome"/>
    <property type="evidence" value="ECO:0007669"/>
    <property type="project" value="InterPro"/>
</dbReference>
<dbReference type="AlphaFoldDB" id="A0A2M7X497"/>
<protein>
    <recommendedName>
        <fullName evidence="4 5">Small ribosomal subunit protein uS9</fullName>
    </recommendedName>
</protein>
<feature type="region of interest" description="Disordered" evidence="7">
    <location>
        <begin position="110"/>
        <end position="135"/>
    </location>
</feature>
<feature type="compositionally biased region" description="Basic and acidic residues" evidence="7">
    <location>
        <begin position="111"/>
        <end position="120"/>
    </location>
</feature>
<dbReference type="InterPro" id="IPR020574">
    <property type="entry name" value="Ribosomal_uS9_CS"/>
</dbReference>
<dbReference type="HAMAP" id="MF_00532_B">
    <property type="entry name" value="Ribosomal_uS9_B"/>
    <property type="match status" value="1"/>
</dbReference>
<sequence>MPSKSKFFSGTGRRKRSVARVWLYESKGEIMINDVPVGEFFTGREETLEWVRPFHAVGVSHPQAKFSATIKVHGGGIAGQVGAVRLGIARALISYNPEFKAILRTSGLVTRDSREKERKKPFLKGARARPQYSKR</sequence>
<keyword evidence="3 5" id="KW-0687">Ribonucleoprotein</keyword>
<comment type="similarity">
    <text evidence="1 5 6">Belongs to the universal ribosomal protein uS9 family.</text>
</comment>
<evidence type="ECO:0000313" key="9">
    <source>
        <dbReference type="Proteomes" id="UP000230683"/>
    </source>
</evidence>
<evidence type="ECO:0000256" key="6">
    <source>
        <dbReference type="RuleBase" id="RU003815"/>
    </source>
</evidence>
<dbReference type="InterPro" id="IPR014721">
    <property type="entry name" value="Ribsml_uS5_D2-typ_fold_subgr"/>
</dbReference>
<dbReference type="PANTHER" id="PTHR21569:SF1">
    <property type="entry name" value="SMALL RIBOSOMAL SUBUNIT PROTEIN US9M"/>
    <property type="match status" value="1"/>
</dbReference>
<dbReference type="GO" id="GO:0022627">
    <property type="term" value="C:cytosolic small ribosomal subunit"/>
    <property type="evidence" value="ECO:0007669"/>
    <property type="project" value="TreeGrafter"/>
</dbReference>
<keyword evidence="2 5" id="KW-0689">Ribosomal protein</keyword>
<accession>A0A2M7X497</accession>
<proteinExistence type="inferred from homology"/>
<reference evidence="9" key="1">
    <citation type="submission" date="2017-09" db="EMBL/GenBank/DDBJ databases">
        <title>Depth-based differentiation of microbial function through sediment-hosted aquifers and enrichment of novel symbionts in the deep terrestrial subsurface.</title>
        <authorList>
            <person name="Probst A.J."/>
            <person name="Ladd B."/>
            <person name="Jarett J.K."/>
            <person name="Geller-Mcgrath D.E."/>
            <person name="Sieber C.M.K."/>
            <person name="Emerson J.B."/>
            <person name="Anantharaman K."/>
            <person name="Thomas B.C."/>
            <person name="Malmstrom R."/>
            <person name="Stieglmeier M."/>
            <person name="Klingl A."/>
            <person name="Woyke T."/>
            <person name="Ryan C.M."/>
            <person name="Banfield J.F."/>
        </authorList>
    </citation>
    <scope>NUCLEOTIDE SEQUENCE [LARGE SCALE GENOMIC DNA]</scope>
</reference>
<evidence type="ECO:0000313" key="8">
    <source>
        <dbReference type="EMBL" id="PJA41014.1"/>
    </source>
</evidence>
<dbReference type="EMBL" id="PFWY01000052">
    <property type="protein sequence ID" value="PJA41014.1"/>
    <property type="molecule type" value="Genomic_DNA"/>
</dbReference>
<dbReference type="NCBIfam" id="NF001099">
    <property type="entry name" value="PRK00132.1"/>
    <property type="match status" value="1"/>
</dbReference>
<dbReference type="PANTHER" id="PTHR21569">
    <property type="entry name" value="RIBOSOMAL PROTEIN S9"/>
    <property type="match status" value="1"/>
</dbReference>